<dbReference type="EMBL" id="JADCJZ010000002">
    <property type="protein sequence ID" value="MBE5024261.1"/>
    <property type="molecule type" value="Genomic_DNA"/>
</dbReference>
<sequence length="299" mass="30706">MSKKSAAAGEKNLERHVATEGGGHGLPTPAWVAIAVATLVVGVLAGHFLLGGAGTVSLGGRTTLGPGELDATVATYTANGTTTAVTAREVLEEVQGSPTLTANEDGTYDVPAASDVLSYVQNEVILADAAARGLTASDEEVDAFVTGTMGLADMAEVASNYGISEDAARSMIEDAVVLSKLQSEVTTAELGDYPTAPAEPAEGEEDVATPEYADYVIGLLGDEWDADADDWARTDGAYYATLSGYEISNDAATYAAASAAYSVAANEYQTASAQLNEEWNAYTDGVLSKVTVQLGTLAE</sequence>
<name>A0ABR9QT58_9ACTN</name>
<evidence type="ECO:0008006" key="4">
    <source>
        <dbReference type="Google" id="ProtNLM"/>
    </source>
</evidence>
<keyword evidence="1" id="KW-0472">Membrane</keyword>
<dbReference type="InterPro" id="IPR027304">
    <property type="entry name" value="Trigger_fact/SurA_dom_sf"/>
</dbReference>
<organism evidence="2 3">
    <name type="scientific">Thermophilibacter gallinarum</name>
    <dbReference type="NCBI Taxonomy" id="2779357"/>
    <lineage>
        <taxon>Bacteria</taxon>
        <taxon>Bacillati</taxon>
        <taxon>Actinomycetota</taxon>
        <taxon>Coriobacteriia</taxon>
        <taxon>Coriobacteriales</taxon>
        <taxon>Atopobiaceae</taxon>
        <taxon>Thermophilibacter</taxon>
    </lineage>
</organism>
<evidence type="ECO:0000256" key="1">
    <source>
        <dbReference type="SAM" id="Phobius"/>
    </source>
</evidence>
<dbReference type="SUPFAM" id="SSF109998">
    <property type="entry name" value="Triger factor/SurA peptide-binding domain-like"/>
    <property type="match status" value="1"/>
</dbReference>
<evidence type="ECO:0000313" key="2">
    <source>
        <dbReference type="EMBL" id="MBE5024261.1"/>
    </source>
</evidence>
<protein>
    <recommendedName>
        <fullName evidence="4">SurA N-terminal domain-containing protein</fullName>
    </recommendedName>
</protein>
<gene>
    <name evidence="2" type="ORF">INF26_05265</name>
</gene>
<dbReference type="Proteomes" id="UP001194273">
    <property type="component" value="Unassembled WGS sequence"/>
</dbReference>
<dbReference type="RefSeq" id="WP_193529683.1">
    <property type="nucleotide sequence ID" value="NZ_JADCJZ010000002.1"/>
</dbReference>
<keyword evidence="1" id="KW-0812">Transmembrane</keyword>
<reference evidence="2 3" key="1">
    <citation type="submission" date="2020-10" db="EMBL/GenBank/DDBJ databases">
        <title>ChiBAC.</title>
        <authorList>
            <person name="Zenner C."/>
            <person name="Hitch T.C.A."/>
            <person name="Clavel T."/>
        </authorList>
    </citation>
    <scope>NUCLEOTIDE SEQUENCE [LARGE SCALE GENOMIC DNA]</scope>
    <source>
        <strain evidence="2 3">DSM 107455</strain>
    </source>
</reference>
<evidence type="ECO:0000313" key="3">
    <source>
        <dbReference type="Proteomes" id="UP001194273"/>
    </source>
</evidence>
<keyword evidence="3" id="KW-1185">Reference proteome</keyword>
<comment type="caution">
    <text evidence="2">The sequence shown here is derived from an EMBL/GenBank/DDBJ whole genome shotgun (WGS) entry which is preliminary data.</text>
</comment>
<proteinExistence type="predicted"/>
<keyword evidence="1" id="KW-1133">Transmembrane helix</keyword>
<accession>A0ABR9QT58</accession>
<feature type="transmembrane region" description="Helical" evidence="1">
    <location>
        <begin position="30"/>
        <end position="51"/>
    </location>
</feature>